<comment type="caution">
    <text evidence="1">The sequence shown here is derived from an EMBL/GenBank/DDBJ whole genome shotgun (WGS) entry which is preliminary data.</text>
</comment>
<name>A0ACA9NBX9_9GLOM</name>
<protein>
    <submittedName>
        <fullName evidence="1">5869_t:CDS:1</fullName>
    </submittedName>
</protein>
<organism evidence="1 2">
    <name type="scientific">Dentiscutata heterogama</name>
    <dbReference type="NCBI Taxonomy" id="1316150"/>
    <lineage>
        <taxon>Eukaryota</taxon>
        <taxon>Fungi</taxon>
        <taxon>Fungi incertae sedis</taxon>
        <taxon>Mucoromycota</taxon>
        <taxon>Glomeromycotina</taxon>
        <taxon>Glomeromycetes</taxon>
        <taxon>Diversisporales</taxon>
        <taxon>Gigasporaceae</taxon>
        <taxon>Dentiscutata</taxon>
    </lineage>
</organism>
<keyword evidence="2" id="KW-1185">Reference proteome</keyword>
<evidence type="ECO:0000313" key="1">
    <source>
        <dbReference type="EMBL" id="CAG8642075.1"/>
    </source>
</evidence>
<evidence type="ECO:0000313" key="2">
    <source>
        <dbReference type="Proteomes" id="UP000789702"/>
    </source>
</evidence>
<reference evidence="1" key="1">
    <citation type="submission" date="2021-06" db="EMBL/GenBank/DDBJ databases">
        <authorList>
            <person name="Kallberg Y."/>
            <person name="Tangrot J."/>
            <person name="Rosling A."/>
        </authorList>
    </citation>
    <scope>NUCLEOTIDE SEQUENCE</scope>
    <source>
        <strain evidence="1">IL203A</strain>
    </source>
</reference>
<proteinExistence type="predicted"/>
<accession>A0ACA9NBX9</accession>
<sequence>EMESISSSIYLKETEPNIILEDEDIQKFEGLPFMIKLTTIQDSRNSACLFFINEKNNEKESSIPSEIKIVDNTIFSAPFTVPPFPGTNSFLIDHLCRYQVYYNNQCVYRIYSKKKFVIHNDRKPLQCFYTP</sequence>
<dbReference type="Proteomes" id="UP000789702">
    <property type="component" value="Unassembled WGS sequence"/>
</dbReference>
<dbReference type="EMBL" id="CAJVPU010014732">
    <property type="protein sequence ID" value="CAG8642075.1"/>
    <property type="molecule type" value="Genomic_DNA"/>
</dbReference>
<feature type="non-terminal residue" evidence="1">
    <location>
        <position position="1"/>
    </location>
</feature>
<gene>
    <name evidence="1" type="ORF">DHETER_LOCUS8890</name>
</gene>